<proteinExistence type="predicted"/>
<reference evidence="2 3" key="1">
    <citation type="submission" date="2019-06" db="EMBL/GenBank/DDBJ databases">
        <authorList>
            <person name="Broberg M."/>
        </authorList>
    </citation>
    <scope>NUCLEOTIDE SEQUENCE [LARGE SCALE GENOMIC DNA]</scope>
</reference>
<protein>
    <submittedName>
        <fullName evidence="2">Uncharacterized protein</fullName>
    </submittedName>
</protein>
<organism evidence="2 3">
    <name type="scientific">Bionectria ochroleuca</name>
    <name type="common">Gliocladium roseum</name>
    <dbReference type="NCBI Taxonomy" id="29856"/>
    <lineage>
        <taxon>Eukaryota</taxon>
        <taxon>Fungi</taxon>
        <taxon>Dikarya</taxon>
        <taxon>Ascomycota</taxon>
        <taxon>Pezizomycotina</taxon>
        <taxon>Sordariomycetes</taxon>
        <taxon>Hypocreomycetidae</taxon>
        <taxon>Hypocreales</taxon>
        <taxon>Bionectriaceae</taxon>
        <taxon>Clonostachys</taxon>
    </lineage>
</organism>
<gene>
    <name evidence="2" type="ORF">CLO192961_LOCUS441300</name>
</gene>
<comment type="caution">
    <text evidence="2">The sequence shown here is derived from an EMBL/GenBank/DDBJ whole genome shotgun (WGS) entry which is preliminary data.</text>
</comment>
<keyword evidence="3" id="KW-1185">Reference proteome</keyword>
<feature type="region of interest" description="Disordered" evidence="1">
    <location>
        <begin position="1"/>
        <end position="22"/>
    </location>
</feature>
<name>A0ABY6UYL9_BIOOC</name>
<evidence type="ECO:0000256" key="1">
    <source>
        <dbReference type="SAM" id="MobiDB-lite"/>
    </source>
</evidence>
<evidence type="ECO:0000313" key="3">
    <source>
        <dbReference type="Proteomes" id="UP000766486"/>
    </source>
</evidence>
<accession>A0ABY6UYL9</accession>
<evidence type="ECO:0000313" key="2">
    <source>
        <dbReference type="EMBL" id="VUC36386.1"/>
    </source>
</evidence>
<feature type="region of interest" description="Disordered" evidence="1">
    <location>
        <begin position="165"/>
        <end position="225"/>
    </location>
</feature>
<sequence>MDQTPSSARHVVPATTNDNEMPEKVINPGERIDALTDPRSAFKPIVLDSSDYYSENRTREFLKGRICACWDLFTIGTFFSALRNSTQGPFPNGLVTFQNFSITSLTIVWRLAQKLPMSKARSEIGSAIAEASRASNGESRSSPDYLANIVIQAFRILSQRPHLQHITSPNTDSNMTPPATAPRKAASGSQQTKEENKPRPSTPASQNSPNALGANTPKKAQPQEPIKVAVEVVTPAIISSEMPSPGAVEQLANLDAKVAEAILQRDNFLLDQLHKTVAIIENNISIIDEQETRAEKAKEALSCIEKLGSCLDVIGKASLTPGGTRQALKTLEEEARSLCAKRPRDYALESATLREDQKRIKTQIYLIEKQHSAVNLAVHSQKPNGSGGRASAAGSK</sequence>
<feature type="compositionally biased region" description="Polar residues" evidence="1">
    <location>
        <begin position="165"/>
        <end position="177"/>
    </location>
</feature>
<dbReference type="EMBL" id="CABFNS010000928">
    <property type="protein sequence ID" value="VUC36386.1"/>
    <property type="molecule type" value="Genomic_DNA"/>
</dbReference>
<dbReference type="Proteomes" id="UP000766486">
    <property type="component" value="Unassembled WGS sequence"/>
</dbReference>